<keyword evidence="2" id="KW-0186">Copper</keyword>
<dbReference type="OrthoDB" id="3372at2157"/>
<accession>N0B9R2</accession>
<keyword evidence="5" id="KW-1185">Reference proteome</keyword>
<dbReference type="InterPro" id="IPR008972">
    <property type="entry name" value="Cupredoxin"/>
</dbReference>
<dbReference type="Proteomes" id="UP000013307">
    <property type="component" value="Chromosome"/>
</dbReference>
<evidence type="ECO:0000256" key="1">
    <source>
        <dbReference type="ARBA" id="ARBA00022723"/>
    </source>
</evidence>
<dbReference type="Gene3D" id="2.60.40.420">
    <property type="entry name" value="Cupredoxins - blue copper proteins"/>
    <property type="match status" value="1"/>
</dbReference>
<sequence>MKIFWEIVALSLVVLALALPLALLSMDREFLAEENGTVVIRAYIAEAGGFKPNLVVVEKGQKVRLIVESMDVVHGFTIPSLGINTGPIDVGKRKVIEFVAEKEGIYFFGCSVRCSPYHFFMRGIIIVK</sequence>
<dbReference type="GO" id="GO:0005507">
    <property type="term" value="F:copper ion binding"/>
    <property type="evidence" value="ECO:0007669"/>
    <property type="project" value="InterPro"/>
</dbReference>
<name>N0B9R2_9EURY</name>
<dbReference type="Pfam" id="PF00116">
    <property type="entry name" value="COX2"/>
    <property type="match status" value="1"/>
</dbReference>
<dbReference type="STRING" id="387631.Asulf_00302"/>
<evidence type="ECO:0000313" key="4">
    <source>
        <dbReference type="EMBL" id="AGK60334.1"/>
    </source>
</evidence>
<evidence type="ECO:0000256" key="2">
    <source>
        <dbReference type="ARBA" id="ARBA00023008"/>
    </source>
</evidence>
<dbReference type="InterPro" id="IPR002429">
    <property type="entry name" value="CcO_II-like_C"/>
</dbReference>
<dbReference type="eggNOG" id="arCOG06217">
    <property type="taxonomic scope" value="Archaea"/>
</dbReference>
<dbReference type="PROSITE" id="PS50857">
    <property type="entry name" value="COX2_CUA"/>
    <property type="match status" value="1"/>
</dbReference>
<dbReference type="HOGENOM" id="CLU_159078_0_0_2"/>
<gene>
    <name evidence="4" type="ORF">Asulf_00302</name>
</gene>
<organism evidence="4 5">
    <name type="scientific">Archaeoglobus sulfaticallidus PM70-1</name>
    <dbReference type="NCBI Taxonomy" id="387631"/>
    <lineage>
        <taxon>Archaea</taxon>
        <taxon>Methanobacteriati</taxon>
        <taxon>Methanobacteriota</taxon>
        <taxon>Archaeoglobi</taxon>
        <taxon>Archaeoglobales</taxon>
        <taxon>Archaeoglobaceae</taxon>
        <taxon>Archaeoglobus</taxon>
    </lineage>
</organism>
<dbReference type="EMBL" id="CP005290">
    <property type="protein sequence ID" value="AGK60334.1"/>
    <property type="molecule type" value="Genomic_DNA"/>
</dbReference>
<keyword evidence="1" id="KW-0479">Metal-binding</keyword>
<dbReference type="InterPro" id="IPR001505">
    <property type="entry name" value="Copper_CuA"/>
</dbReference>
<protein>
    <recommendedName>
        <fullName evidence="3">Cytochrome oxidase subunit II copper A binding domain-containing protein</fullName>
    </recommendedName>
</protein>
<reference evidence="4 5" key="1">
    <citation type="journal article" date="2013" name="Genome Announc.">
        <title>Complete Genome Sequence of the Thermophilic and Facultatively Chemolithoautotrophic Sulfate Reducer Archaeoglobus sulfaticallidus Strain PM70-1T.</title>
        <authorList>
            <person name="Stokke R."/>
            <person name="Hocking W.P."/>
            <person name="Steinsbu B.O."/>
            <person name="Steen I.H."/>
        </authorList>
    </citation>
    <scope>NUCLEOTIDE SEQUENCE [LARGE SCALE GENOMIC DNA]</scope>
    <source>
        <strain evidence="4">PM70-1</strain>
    </source>
</reference>
<dbReference type="SUPFAM" id="SSF49503">
    <property type="entry name" value="Cupredoxins"/>
    <property type="match status" value="1"/>
</dbReference>
<feature type="domain" description="Cytochrome oxidase subunit II copper A binding" evidence="3">
    <location>
        <begin position="1"/>
        <end position="128"/>
    </location>
</feature>
<dbReference type="GO" id="GO:0016020">
    <property type="term" value="C:membrane"/>
    <property type="evidence" value="ECO:0007669"/>
    <property type="project" value="InterPro"/>
</dbReference>
<dbReference type="PROSITE" id="PS00078">
    <property type="entry name" value="COX2"/>
    <property type="match status" value="1"/>
</dbReference>
<dbReference type="RefSeq" id="WP_015589933.1">
    <property type="nucleotide sequence ID" value="NC_021169.1"/>
</dbReference>
<proteinExistence type="predicted"/>
<evidence type="ECO:0000259" key="3">
    <source>
        <dbReference type="PROSITE" id="PS50857"/>
    </source>
</evidence>
<dbReference type="GeneID" id="15391948"/>
<dbReference type="GO" id="GO:0004129">
    <property type="term" value="F:cytochrome-c oxidase activity"/>
    <property type="evidence" value="ECO:0007669"/>
    <property type="project" value="InterPro"/>
</dbReference>
<dbReference type="KEGG" id="ast:Asulf_00302"/>
<dbReference type="AlphaFoldDB" id="N0B9R2"/>
<evidence type="ECO:0000313" key="5">
    <source>
        <dbReference type="Proteomes" id="UP000013307"/>
    </source>
</evidence>